<accession>A0AAD7WK73</accession>
<gene>
    <name evidence="1" type="ORF">AAFF_G00400850</name>
</gene>
<proteinExistence type="predicted"/>
<name>A0AAD7WK73_9TELE</name>
<dbReference type="EMBL" id="JAINUG010000079">
    <property type="protein sequence ID" value="KAJ8400046.1"/>
    <property type="molecule type" value="Genomic_DNA"/>
</dbReference>
<protein>
    <submittedName>
        <fullName evidence="1">Uncharacterized protein</fullName>
    </submittedName>
</protein>
<comment type="caution">
    <text evidence="1">The sequence shown here is derived from an EMBL/GenBank/DDBJ whole genome shotgun (WGS) entry which is preliminary data.</text>
</comment>
<dbReference type="Proteomes" id="UP001221898">
    <property type="component" value="Unassembled WGS sequence"/>
</dbReference>
<sequence>MVLAGRGTPSRLAAVPARGWGVEDGDGRTWHTESLSSEGCVGGAARLAEGEAEGGDDWMSGGVDRIDGNITSDEDRWLSGLLVAACGLQLAAAVTRSLCVRSRPCVLLSSARVSFCRAARC</sequence>
<reference evidence="1" key="1">
    <citation type="journal article" date="2023" name="Science">
        <title>Genome structures resolve the early diversification of teleost fishes.</title>
        <authorList>
            <person name="Parey E."/>
            <person name="Louis A."/>
            <person name="Montfort J."/>
            <person name="Bouchez O."/>
            <person name="Roques C."/>
            <person name="Iampietro C."/>
            <person name="Lluch J."/>
            <person name="Castinel A."/>
            <person name="Donnadieu C."/>
            <person name="Desvignes T."/>
            <person name="Floi Bucao C."/>
            <person name="Jouanno E."/>
            <person name="Wen M."/>
            <person name="Mejri S."/>
            <person name="Dirks R."/>
            <person name="Jansen H."/>
            <person name="Henkel C."/>
            <person name="Chen W.J."/>
            <person name="Zahm M."/>
            <person name="Cabau C."/>
            <person name="Klopp C."/>
            <person name="Thompson A.W."/>
            <person name="Robinson-Rechavi M."/>
            <person name="Braasch I."/>
            <person name="Lecointre G."/>
            <person name="Bobe J."/>
            <person name="Postlethwait J.H."/>
            <person name="Berthelot C."/>
            <person name="Roest Crollius H."/>
            <person name="Guiguen Y."/>
        </authorList>
    </citation>
    <scope>NUCLEOTIDE SEQUENCE</scope>
    <source>
        <strain evidence="1">NC1722</strain>
    </source>
</reference>
<evidence type="ECO:0000313" key="1">
    <source>
        <dbReference type="EMBL" id="KAJ8400046.1"/>
    </source>
</evidence>
<dbReference type="AlphaFoldDB" id="A0AAD7WK73"/>
<keyword evidence="2" id="KW-1185">Reference proteome</keyword>
<organism evidence="1 2">
    <name type="scientific">Aldrovandia affinis</name>
    <dbReference type="NCBI Taxonomy" id="143900"/>
    <lineage>
        <taxon>Eukaryota</taxon>
        <taxon>Metazoa</taxon>
        <taxon>Chordata</taxon>
        <taxon>Craniata</taxon>
        <taxon>Vertebrata</taxon>
        <taxon>Euteleostomi</taxon>
        <taxon>Actinopterygii</taxon>
        <taxon>Neopterygii</taxon>
        <taxon>Teleostei</taxon>
        <taxon>Notacanthiformes</taxon>
        <taxon>Halosauridae</taxon>
        <taxon>Aldrovandia</taxon>
    </lineage>
</organism>
<evidence type="ECO:0000313" key="2">
    <source>
        <dbReference type="Proteomes" id="UP001221898"/>
    </source>
</evidence>